<dbReference type="AlphaFoldDB" id="A0A0N7JD91"/>
<dbReference type="EMBL" id="CP013011">
    <property type="protein sequence ID" value="ALL01537.1"/>
    <property type="molecule type" value="Genomic_DNA"/>
</dbReference>
<dbReference type="GeneID" id="42878344"/>
<proteinExistence type="predicted"/>
<reference evidence="1 2" key="1">
    <citation type="submission" date="2015-10" db="EMBL/GenBank/DDBJ databases">
        <title>Complete genome sequence of hyperthermophilic archaeon Pyrodictium delaneyi Su06.</title>
        <authorList>
            <person name="Jung J.-H."/>
            <person name="Lin J."/>
            <person name="Holden J.F."/>
            <person name="Park C.-S."/>
        </authorList>
    </citation>
    <scope>NUCLEOTIDE SEQUENCE [LARGE SCALE GENOMIC DNA]</scope>
    <source>
        <strain evidence="1 2">Su06</strain>
    </source>
</reference>
<dbReference type="RefSeq" id="WP_143522155.1">
    <property type="nucleotide sequence ID" value="NZ_CP013011.1"/>
</dbReference>
<organism evidence="1 2">
    <name type="scientific">Pyrodictium delaneyi</name>
    <dbReference type="NCBI Taxonomy" id="1273541"/>
    <lineage>
        <taxon>Archaea</taxon>
        <taxon>Thermoproteota</taxon>
        <taxon>Thermoprotei</taxon>
        <taxon>Desulfurococcales</taxon>
        <taxon>Pyrodictiaceae</taxon>
        <taxon>Pyrodictium</taxon>
    </lineage>
</organism>
<accession>A0A0N7JD91</accession>
<sequence length="144" mass="16031">MTASSTTPASTGLACPELNEGVFAYDPQRGWIRTSPPEKPENTLFIFVNIFCRHACNELLNRLREKAGGSLVRNVEMYLVVCTRFHKVCSDATAESLFRTHDIIASPAIVLYLGGRQVVKLQGSLRIERELDKLVSMINPARGH</sequence>
<evidence type="ECO:0000313" key="2">
    <source>
        <dbReference type="Proteomes" id="UP000058613"/>
    </source>
</evidence>
<dbReference type="Proteomes" id="UP000058613">
    <property type="component" value="Chromosome"/>
</dbReference>
<evidence type="ECO:0008006" key="3">
    <source>
        <dbReference type="Google" id="ProtNLM"/>
    </source>
</evidence>
<dbReference type="OrthoDB" id="15314at2157"/>
<protein>
    <recommendedName>
        <fullName evidence="3">Thioredoxin domain-containing protein</fullName>
    </recommendedName>
</protein>
<evidence type="ECO:0000313" key="1">
    <source>
        <dbReference type="EMBL" id="ALL01537.1"/>
    </source>
</evidence>
<dbReference type="STRING" id="1273541.Pyrde_1494"/>
<dbReference type="KEGG" id="pdl:Pyrde_1494"/>
<name>A0A0N7JD91_9CREN</name>
<gene>
    <name evidence="1" type="ORF">Pyrde_1494</name>
</gene>